<keyword evidence="3" id="KW-0597">Phosphoprotein</keyword>
<dbReference type="SUPFAM" id="SSF55874">
    <property type="entry name" value="ATPase domain of HSP90 chaperone/DNA topoisomerase II/histidine kinase"/>
    <property type="match status" value="1"/>
</dbReference>
<evidence type="ECO:0000313" key="10">
    <source>
        <dbReference type="EMBL" id="SEB11796.1"/>
    </source>
</evidence>
<evidence type="ECO:0000256" key="1">
    <source>
        <dbReference type="ARBA" id="ARBA00000085"/>
    </source>
</evidence>
<accession>A0A1H4GQA3</accession>
<dbReference type="InterPro" id="IPR003594">
    <property type="entry name" value="HATPase_dom"/>
</dbReference>
<evidence type="ECO:0000313" key="11">
    <source>
        <dbReference type="Proteomes" id="UP000198850"/>
    </source>
</evidence>
<dbReference type="SUPFAM" id="SSF55785">
    <property type="entry name" value="PYP-like sensor domain (PAS domain)"/>
    <property type="match status" value="6"/>
</dbReference>
<dbReference type="SMART" id="SM00091">
    <property type="entry name" value="PAS"/>
    <property type="match status" value="5"/>
</dbReference>
<gene>
    <name evidence="10" type="ORF">SAMN05443550_11116</name>
</gene>
<dbReference type="PANTHER" id="PTHR43304:SF1">
    <property type="entry name" value="PAC DOMAIN-CONTAINING PROTEIN"/>
    <property type="match status" value="1"/>
</dbReference>
<feature type="domain" description="PAS" evidence="8">
    <location>
        <begin position="791"/>
        <end position="861"/>
    </location>
</feature>
<dbReference type="InterPro" id="IPR036097">
    <property type="entry name" value="HisK_dim/P_sf"/>
</dbReference>
<dbReference type="AlphaFoldDB" id="A0A1H4GQA3"/>
<dbReference type="Gene3D" id="3.30.565.10">
    <property type="entry name" value="Histidine kinase-like ATPase, C-terminal domain"/>
    <property type="match status" value="1"/>
</dbReference>
<feature type="domain" description="Histidine kinase" evidence="7">
    <location>
        <begin position="932"/>
        <end position="1146"/>
    </location>
</feature>
<dbReference type="PROSITE" id="PS50109">
    <property type="entry name" value="HIS_KIN"/>
    <property type="match status" value="1"/>
</dbReference>
<dbReference type="EC" id="2.7.13.3" evidence="2"/>
<dbReference type="CDD" id="cd00082">
    <property type="entry name" value="HisKA"/>
    <property type="match status" value="1"/>
</dbReference>
<protein>
    <recommendedName>
        <fullName evidence="2">histidine kinase</fullName>
        <ecNumber evidence="2">2.7.13.3</ecNumber>
    </recommendedName>
</protein>
<dbReference type="InterPro" id="IPR000014">
    <property type="entry name" value="PAS"/>
</dbReference>
<feature type="coiled-coil region" evidence="6">
    <location>
        <begin position="898"/>
        <end position="925"/>
    </location>
</feature>
<evidence type="ECO:0000259" key="7">
    <source>
        <dbReference type="PROSITE" id="PS50109"/>
    </source>
</evidence>
<dbReference type="SUPFAM" id="SSF55781">
    <property type="entry name" value="GAF domain-like"/>
    <property type="match status" value="1"/>
</dbReference>
<evidence type="ECO:0000259" key="8">
    <source>
        <dbReference type="PROSITE" id="PS50112"/>
    </source>
</evidence>
<dbReference type="SMART" id="SM00388">
    <property type="entry name" value="HisKA"/>
    <property type="match status" value="1"/>
</dbReference>
<keyword evidence="4" id="KW-0808">Transferase</keyword>
<dbReference type="InterPro" id="IPR036890">
    <property type="entry name" value="HATPase_C_sf"/>
</dbReference>
<dbReference type="SMART" id="SM00387">
    <property type="entry name" value="HATPase_c"/>
    <property type="match status" value="1"/>
</dbReference>
<dbReference type="Proteomes" id="UP000198850">
    <property type="component" value="Unassembled WGS sequence"/>
</dbReference>
<dbReference type="Gene3D" id="3.30.450.40">
    <property type="match status" value="1"/>
</dbReference>
<comment type="catalytic activity">
    <reaction evidence="1">
        <text>ATP + protein L-histidine = ADP + protein N-phospho-L-histidine.</text>
        <dbReference type="EC" id="2.7.13.3"/>
    </reaction>
</comment>
<feature type="domain" description="PAS" evidence="8">
    <location>
        <begin position="22"/>
        <end position="92"/>
    </location>
</feature>
<dbReference type="InterPro" id="IPR013655">
    <property type="entry name" value="PAS_fold_3"/>
</dbReference>
<dbReference type="RefSeq" id="WP_090558976.1">
    <property type="nucleotide sequence ID" value="NZ_FNRA01000011.1"/>
</dbReference>
<evidence type="ECO:0000256" key="4">
    <source>
        <dbReference type="ARBA" id="ARBA00022679"/>
    </source>
</evidence>
<dbReference type="PRINTS" id="PR00344">
    <property type="entry name" value="BCTRLSENSOR"/>
</dbReference>
<keyword evidence="6" id="KW-0175">Coiled coil</keyword>
<dbReference type="SMART" id="SM00086">
    <property type="entry name" value="PAC"/>
    <property type="match status" value="3"/>
</dbReference>
<dbReference type="Gene3D" id="1.10.287.130">
    <property type="match status" value="1"/>
</dbReference>
<feature type="domain" description="PAC" evidence="9">
    <location>
        <begin position="739"/>
        <end position="790"/>
    </location>
</feature>
<dbReference type="NCBIfam" id="TIGR00229">
    <property type="entry name" value="sensory_box"/>
    <property type="match status" value="4"/>
</dbReference>
<evidence type="ECO:0000259" key="9">
    <source>
        <dbReference type="PROSITE" id="PS50113"/>
    </source>
</evidence>
<dbReference type="InterPro" id="IPR035965">
    <property type="entry name" value="PAS-like_dom_sf"/>
</dbReference>
<dbReference type="SMART" id="SM00065">
    <property type="entry name" value="GAF"/>
    <property type="match status" value="1"/>
</dbReference>
<dbReference type="GO" id="GO:0000155">
    <property type="term" value="F:phosphorelay sensor kinase activity"/>
    <property type="evidence" value="ECO:0007669"/>
    <property type="project" value="InterPro"/>
</dbReference>
<dbReference type="InterPro" id="IPR029016">
    <property type="entry name" value="GAF-like_dom_sf"/>
</dbReference>
<dbReference type="GO" id="GO:0006355">
    <property type="term" value="P:regulation of DNA-templated transcription"/>
    <property type="evidence" value="ECO:0007669"/>
    <property type="project" value="InterPro"/>
</dbReference>
<organism evidence="10 11">
    <name type="scientific">Pedobacter hartonius</name>
    <dbReference type="NCBI Taxonomy" id="425514"/>
    <lineage>
        <taxon>Bacteria</taxon>
        <taxon>Pseudomonadati</taxon>
        <taxon>Bacteroidota</taxon>
        <taxon>Sphingobacteriia</taxon>
        <taxon>Sphingobacteriales</taxon>
        <taxon>Sphingobacteriaceae</taxon>
        <taxon>Pedobacter</taxon>
    </lineage>
</organism>
<dbReference type="InterPro" id="IPR052162">
    <property type="entry name" value="Sensor_kinase/Photoreceptor"/>
</dbReference>
<dbReference type="Pfam" id="PF08447">
    <property type="entry name" value="PAS_3"/>
    <property type="match status" value="1"/>
</dbReference>
<sequence length="1146" mass="130597">MAQIIDPGDSGSDTTANQIISNDVTFRKLIENSFSGITLLDIDLQTIYRSPSAERIVGWSTADRMKKTTEELTHPSDREMVKQLLKDVLISPGIPKICTFQSKHFKGHFIWLQCSFTNMLHEPDVNAIVCNFLDVTEYKLGQEKVVEGERFTKNITDNVPAMIAYWTADLHCLFANKALLEWFEKTPQEMQGIHKQDLIKDEYLKYEYHIQNVLEGRPQSFERPFFKANGKMIYTHTEYVPDIRDGKVKGFYSLIYDYSEVRSAGLEVLKKTAQIEDLLENITDGFIALDENRCFTYANGHIGKMFGKEPGSLIGHPIWTLFPEAVGSATYQAIETAYSEKKYICNEDYYLPLNLWQENRVYPSGDGLSIFIRDISERKNEEMQKALLSAMSLIFKGDAGLNDSLSKVLEQLVNMGNFNIAEAWLTGVDKGRISKVAQYSREDETAVFFNESADIKTFAKGAGLPGMTWQTQTIQFWPDIQEKRSLVRITSAKKAGLKSAYGLPLLSNGELIGVLVLGLTTGEKQRGMSDMVMAHIGSHLGAEIKRKQLEQELNQVFRFTPDILCIANTDGYFKKVNPAMSILLGYSEEELLSKPYMDMVHLLDKENTITELQNIINGSPTYYIENRYLTKSGKVRWLAWTTTGASEQGTLYCSAKDITDKKEMEALLHKATTLARIGGWEIDLIKETVYWSAMTKEIHEVPEDFEPDLETGVNFYKEGESRILISRHASEAITKGISWDLELQLVTARGKTKWVRVIGEPEFAADKCIRIVGSFQDIDALKKAEIAAKETLEERNTILESIGDAFFAVDKNWTFTYWNSSAEQVLGKSKEQMMDYCLWDVFNDSIESISYKKYHEALEINQPVHFEDHYAPLNKWYEISAYPTGNGLSVYFKDTTDRKMSENSLKELNESLQKHTKELAISNAELEQFAYVASHDLQEPLRMVTSFLTQLEQKYGDIVDAKGKQYIHFAVDGAKRMRQIILDLLEFSRVGRSEDTMEEVNINKVVTDILALYRKQIQEQGARIVFESLPALRSFRVPIRQVFQNLISNALKYQQKDITPLISISCEDSGNNWKFAVKDNGIGIDAEYFDKIFIIFQRLHNKDEYSGTGMGLAVTKKIIENLGGRIWVESEEGKGSTFYFTILKHN</sequence>
<dbReference type="InterPro" id="IPR000700">
    <property type="entry name" value="PAS-assoc_C"/>
</dbReference>
<dbReference type="InterPro" id="IPR003018">
    <property type="entry name" value="GAF"/>
</dbReference>
<evidence type="ECO:0000256" key="5">
    <source>
        <dbReference type="ARBA" id="ARBA00022777"/>
    </source>
</evidence>
<feature type="domain" description="PAS" evidence="8">
    <location>
        <begin position="271"/>
        <end position="341"/>
    </location>
</feature>
<dbReference type="CDD" id="cd00130">
    <property type="entry name" value="PAS"/>
    <property type="match status" value="5"/>
</dbReference>
<dbReference type="PROSITE" id="PS50112">
    <property type="entry name" value="PAS"/>
    <property type="match status" value="4"/>
</dbReference>
<dbReference type="FunFam" id="3.30.565.10:FF:000006">
    <property type="entry name" value="Sensor histidine kinase WalK"/>
    <property type="match status" value="1"/>
</dbReference>
<dbReference type="Pfam" id="PF00989">
    <property type="entry name" value="PAS"/>
    <property type="match status" value="2"/>
</dbReference>
<dbReference type="InterPro" id="IPR004358">
    <property type="entry name" value="Sig_transdc_His_kin-like_C"/>
</dbReference>
<dbReference type="InterPro" id="IPR001610">
    <property type="entry name" value="PAC"/>
</dbReference>
<dbReference type="InterPro" id="IPR003661">
    <property type="entry name" value="HisK_dim/P_dom"/>
</dbReference>
<dbReference type="PROSITE" id="PS50113">
    <property type="entry name" value="PAC"/>
    <property type="match status" value="1"/>
</dbReference>
<name>A0A1H4GQA3_9SPHI</name>
<dbReference type="PANTHER" id="PTHR43304">
    <property type="entry name" value="PHYTOCHROME-LIKE PROTEIN CPH1"/>
    <property type="match status" value="1"/>
</dbReference>
<dbReference type="Pfam" id="PF08448">
    <property type="entry name" value="PAS_4"/>
    <property type="match status" value="2"/>
</dbReference>
<dbReference type="InterPro" id="IPR005467">
    <property type="entry name" value="His_kinase_dom"/>
</dbReference>
<reference evidence="10 11" key="1">
    <citation type="submission" date="2016-10" db="EMBL/GenBank/DDBJ databases">
        <authorList>
            <person name="de Groot N.N."/>
        </authorList>
    </citation>
    <scope>NUCLEOTIDE SEQUENCE [LARGE SCALE GENOMIC DNA]</scope>
    <source>
        <strain evidence="10 11">DSM 19033</strain>
    </source>
</reference>
<dbReference type="STRING" id="425514.SAMN05443550_11116"/>
<dbReference type="Gene3D" id="3.30.450.20">
    <property type="entry name" value="PAS domain"/>
    <property type="match status" value="6"/>
</dbReference>
<proteinExistence type="predicted"/>
<dbReference type="EMBL" id="FNRA01000011">
    <property type="protein sequence ID" value="SEB11796.1"/>
    <property type="molecule type" value="Genomic_DNA"/>
</dbReference>
<keyword evidence="5" id="KW-0418">Kinase</keyword>
<dbReference type="OrthoDB" id="9759607at2"/>
<dbReference type="Pfam" id="PF00512">
    <property type="entry name" value="HisKA"/>
    <property type="match status" value="1"/>
</dbReference>
<dbReference type="InterPro" id="IPR013767">
    <property type="entry name" value="PAS_fold"/>
</dbReference>
<evidence type="ECO:0000256" key="2">
    <source>
        <dbReference type="ARBA" id="ARBA00012438"/>
    </source>
</evidence>
<feature type="domain" description="PAS" evidence="8">
    <location>
        <begin position="549"/>
        <end position="619"/>
    </location>
</feature>
<evidence type="ECO:0000256" key="3">
    <source>
        <dbReference type="ARBA" id="ARBA00022553"/>
    </source>
</evidence>
<evidence type="ECO:0000256" key="6">
    <source>
        <dbReference type="SAM" id="Coils"/>
    </source>
</evidence>
<dbReference type="SUPFAM" id="SSF47384">
    <property type="entry name" value="Homodimeric domain of signal transducing histidine kinase"/>
    <property type="match status" value="1"/>
</dbReference>
<dbReference type="InterPro" id="IPR013656">
    <property type="entry name" value="PAS_4"/>
</dbReference>
<dbReference type="Pfam" id="PF02518">
    <property type="entry name" value="HATPase_c"/>
    <property type="match status" value="1"/>
</dbReference>
<keyword evidence="11" id="KW-1185">Reference proteome</keyword>